<evidence type="ECO:0000313" key="2">
    <source>
        <dbReference type="EMBL" id="KAK9945362.1"/>
    </source>
</evidence>
<evidence type="ECO:0000256" key="1">
    <source>
        <dbReference type="SAM" id="MobiDB-lite"/>
    </source>
</evidence>
<keyword evidence="3" id="KW-1185">Reference proteome</keyword>
<evidence type="ECO:0000313" key="3">
    <source>
        <dbReference type="Proteomes" id="UP001457282"/>
    </source>
</evidence>
<dbReference type="EMBL" id="JBEDUW010000002">
    <property type="protein sequence ID" value="KAK9945362.1"/>
    <property type="molecule type" value="Genomic_DNA"/>
</dbReference>
<sequence length="104" mass="11552">MEALEPNSTRPKKDNKLNDHSPKQAKTREPLNPEKPAGKQGKPTAGSARAAGTRIHQLNANTQSRATWPQTLNFAKTSKIWSTKQKLHRNIPPQSSPSLSLPYF</sequence>
<reference evidence="2 3" key="1">
    <citation type="journal article" date="2023" name="G3 (Bethesda)">
        <title>A chromosome-length genome assembly and annotation of blackberry (Rubus argutus, cv. 'Hillquist').</title>
        <authorList>
            <person name="Bruna T."/>
            <person name="Aryal R."/>
            <person name="Dudchenko O."/>
            <person name="Sargent D.J."/>
            <person name="Mead D."/>
            <person name="Buti M."/>
            <person name="Cavallini A."/>
            <person name="Hytonen T."/>
            <person name="Andres J."/>
            <person name="Pham M."/>
            <person name="Weisz D."/>
            <person name="Mascagni F."/>
            <person name="Usai G."/>
            <person name="Natali L."/>
            <person name="Bassil N."/>
            <person name="Fernandez G.E."/>
            <person name="Lomsadze A."/>
            <person name="Armour M."/>
            <person name="Olukolu B."/>
            <person name="Poorten T."/>
            <person name="Britton C."/>
            <person name="Davik J."/>
            <person name="Ashrafi H."/>
            <person name="Aiden E.L."/>
            <person name="Borodovsky M."/>
            <person name="Worthington M."/>
        </authorList>
    </citation>
    <scope>NUCLEOTIDE SEQUENCE [LARGE SCALE GENOMIC DNA]</scope>
    <source>
        <strain evidence="2">PI 553951</strain>
    </source>
</reference>
<dbReference type="Proteomes" id="UP001457282">
    <property type="component" value="Unassembled WGS sequence"/>
</dbReference>
<name>A0AAW1YC51_RUBAR</name>
<dbReference type="AlphaFoldDB" id="A0AAW1YC51"/>
<proteinExistence type="predicted"/>
<protein>
    <submittedName>
        <fullName evidence="2">Uncharacterized protein</fullName>
    </submittedName>
</protein>
<feature type="compositionally biased region" description="Polar residues" evidence="1">
    <location>
        <begin position="56"/>
        <end position="70"/>
    </location>
</feature>
<feature type="region of interest" description="Disordered" evidence="1">
    <location>
        <begin position="1"/>
        <end position="70"/>
    </location>
</feature>
<organism evidence="2 3">
    <name type="scientific">Rubus argutus</name>
    <name type="common">Southern blackberry</name>
    <dbReference type="NCBI Taxonomy" id="59490"/>
    <lineage>
        <taxon>Eukaryota</taxon>
        <taxon>Viridiplantae</taxon>
        <taxon>Streptophyta</taxon>
        <taxon>Embryophyta</taxon>
        <taxon>Tracheophyta</taxon>
        <taxon>Spermatophyta</taxon>
        <taxon>Magnoliopsida</taxon>
        <taxon>eudicotyledons</taxon>
        <taxon>Gunneridae</taxon>
        <taxon>Pentapetalae</taxon>
        <taxon>rosids</taxon>
        <taxon>fabids</taxon>
        <taxon>Rosales</taxon>
        <taxon>Rosaceae</taxon>
        <taxon>Rosoideae</taxon>
        <taxon>Rosoideae incertae sedis</taxon>
        <taxon>Rubus</taxon>
    </lineage>
</organism>
<comment type="caution">
    <text evidence="2">The sequence shown here is derived from an EMBL/GenBank/DDBJ whole genome shotgun (WGS) entry which is preliminary data.</text>
</comment>
<accession>A0AAW1YC51</accession>
<feature type="compositionally biased region" description="Basic and acidic residues" evidence="1">
    <location>
        <begin position="11"/>
        <end position="32"/>
    </location>
</feature>
<gene>
    <name evidence="2" type="ORF">M0R45_010882</name>
</gene>
<feature type="compositionally biased region" description="Low complexity" evidence="1">
    <location>
        <begin position="92"/>
        <end position="104"/>
    </location>
</feature>
<feature type="region of interest" description="Disordered" evidence="1">
    <location>
        <begin position="83"/>
        <end position="104"/>
    </location>
</feature>